<dbReference type="Proteomes" id="UP001152798">
    <property type="component" value="Chromosome 5"/>
</dbReference>
<dbReference type="OrthoDB" id="205623at2759"/>
<protein>
    <recommendedName>
        <fullName evidence="3">Sulfotransferase domain-containing protein</fullName>
    </recommendedName>
</protein>
<evidence type="ECO:0000256" key="2">
    <source>
        <dbReference type="ARBA" id="ARBA00022679"/>
    </source>
</evidence>
<comment type="similarity">
    <text evidence="1">Belongs to the sulfotransferase 1 family.</text>
</comment>
<dbReference type="InterPro" id="IPR027417">
    <property type="entry name" value="P-loop_NTPase"/>
</dbReference>
<dbReference type="InterPro" id="IPR000863">
    <property type="entry name" value="Sulfotransferase_dom"/>
</dbReference>
<dbReference type="Gene3D" id="3.40.50.300">
    <property type="entry name" value="P-loop containing nucleotide triphosphate hydrolases"/>
    <property type="match status" value="1"/>
</dbReference>
<dbReference type="SUPFAM" id="SSF52540">
    <property type="entry name" value="P-loop containing nucleoside triphosphate hydrolases"/>
    <property type="match status" value="1"/>
</dbReference>
<dbReference type="AlphaFoldDB" id="A0A9P0HFJ9"/>
<feature type="domain" description="Sulfotransferase" evidence="3">
    <location>
        <begin position="58"/>
        <end position="328"/>
    </location>
</feature>
<name>A0A9P0HFJ9_NEZVI</name>
<proteinExistence type="inferred from homology"/>
<keyword evidence="5" id="KW-1185">Reference proteome</keyword>
<keyword evidence="2" id="KW-0808">Transferase</keyword>
<dbReference type="Pfam" id="PF00685">
    <property type="entry name" value="Sulfotransfer_1"/>
    <property type="match status" value="1"/>
</dbReference>
<accession>A0A9P0HFJ9</accession>
<evidence type="ECO:0000313" key="5">
    <source>
        <dbReference type="Proteomes" id="UP001152798"/>
    </source>
</evidence>
<dbReference type="GO" id="GO:0008146">
    <property type="term" value="F:sulfotransferase activity"/>
    <property type="evidence" value="ECO:0007669"/>
    <property type="project" value="InterPro"/>
</dbReference>
<organism evidence="4 5">
    <name type="scientific">Nezara viridula</name>
    <name type="common">Southern green stink bug</name>
    <name type="synonym">Cimex viridulus</name>
    <dbReference type="NCBI Taxonomy" id="85310"/>
    <lineage>
        <taxon>Eukaryota</taxon>
        <taxon>Metazoa</taxon>
        <taxon>Ecdysozoa</taxon>
        <taxon>Arthropoda</taxon>
        <taxon>Hexapoda</taxon>
        <taxon>Insecta</taxon>
        <taxon>Pterygota</taxon>
        <taxon>Neoptera</taxon>
        <taxon>Paraneoptera</taxon>
        <taxon>Hemiptera</taxon>
        <taxon>Heteroptera</taxon>
        <taxon>Panheteroptera</taxon>
        <taxon>Pentatomomorpha</taxon>
        <taxon>Pentatomoidea</taxon>
        <taxon>Pentatomidae</taxon>
        <taxon>Pentatominae</taxon>
        <taxon>Nezara</taxon>
    </lineage>
</organism>
<sequence>MSDSIPSIEIVEEELNNELKEDYPGDKAEWCYAGETKYLLPGRFADIADELYDFEGRPDDVWIVTFPRSGTTLSQHLVWLLMNNFDYEKANEMNVWSRSPFYEFHLFMHNDTAKALLEDNDPEAVQVLKELSVPAPERLKTMESPRLIKTHLPLTLLPKGVETNKIIYVARNPKDVLPSYYFLLRLWKTTDYKASFLQFWKQFKNGHVPWGPFWSHILEAWDCKDNDNFLFLFYEELAQDLPKAIYKIADFLEIEVTEEQVMGLADHMSISNFSKNKSVNMEDLRNTGIFNESEPSFIRKGKKRERPEEYTAEVEAEIEEWINEHYETTDLRFPIVQ</sequence>
<dbReference type="EMBL" id="OV725081">
    <property type="protein sequence ID" value="CAH1401503.1"/>
    <property type="molecule type" value="Genomic_DNA"/>
</dbReference>
<evidence type="ECO:0000259" key="3">
    <source>
        <dbReference type="Pfam" id="PF00685"/>
    </source>
</evidence>
<dbReference type="PANTHER" id="PTHR11783">
    <property type="entry name" value="SULFOTRANSFERASE SULT"/>
    <property type="match status" value="1"/>
</dbReference>
<evidence type="ECO:0000313" key="4">
    <source>
        <dbReference type="EMBL" id="CAH1401503.1"/>
    </source>
</evidence>
<gene>
    <name evidence="4" type="ORF">NEZAVI_LOCUS10513</name>
</gene>
<reference evidence="4" key="1">
    <citation type="submission" date="2022-01" db="EMBL/GenBank/DDBJ databases">
        <authorList>
            <person name="King R."/>
        </authorList>
    </citation>
    <scope>NUCLEOTIDE SEQUENCE</scope>
</reference>
<evidence type="ECO:0000256" key="1">
    <source>
        <dbReference type="ARBA" id="ARBA00005771"/>
    </source>
</evidence>